<comment type="subcellular location">
    <subcellularLocation>
        <location evidence="1">Secreted</location>
    </subcellularLocation>
</comment>
<evidence type="ECO:0000256" key="6">
    <source>
        <dbReference type="ARBA" id="ARBA00022963"/>
    </source>
</evidence>
<evidence type="ECO:0000313" key="10">
    <source>
        <dbReference type="RefSeq" id="XP_030547340.1"/>
    </source>
</evidence>
<keyword evidence="5" id="KW-0378">Hydrolase</keyword>
<keyword evidence="7" id="KW-0443">Lipid metabolism</keyword>
<dbReference type="InterPro" id="IPR036514">
    <property type="entry name" value="SGNH_hydro_sf"/>
</dbReference>
<dbReference type="RefSeq" id="XP_030547340.1">
    <property type="nucleotide sequence ID" value="XM_030691480.2"/>
</dbReference>
<accession>A0A8B8QJW6</accession>
<dbReference type="InterPro" id="IPR001087">
    <property type="entry name" value="GDSL"/>
</dbReference>
<protein>
    <submittedName>
        <fullName evidence="10">GDSL esterase/lipase At1g29660-like</fullName>
    </submittedName>
</protein>
<dbReference type="PROSITE" id="PS51257">
    <property type="entry name" value="PROKAR_LIPOPROTEIN"/>
    <property type="match status" value="1"/>
</dbReference>
<evidence type="ECO:0000256" key="8">
    <source>
        <dbReference type="SAM" id="SignalP"/>
    </source>
</evidence>
<dbReference type="Gene3D" id="3.40.50.1110">
    <property type="entry name" value="SGNH hydrolase"/>
    <property type="match status" value="1"/>
</dbReference>
<evidence type="ECO:0000256" key="1">
    <source>
        <dbReference type="ARBA" id="ARBA00004613"/>
    </source>
</evidence>
<evidence type="ECO:0000256" key="4">
    <source>
        <dbReference type="ARBA" id="ARBA00022729"/>
    </source>
</evidence>
<name>A0A8B8QJW6_9MYRT</name>
<dbReference type="InterPro" id="IPR051238">
    <property type="entry name" value="GDSL_esterase/lipase"/>
</dbReference>
<proteinExistence type="inferred from homology"/>
<dbReference type="OrthoDB" id="1683520at2759"/>
<evidence type="ECO:0000256" key="7">
    <source>
        <dbReference type="ARBA" id="ARBA00023098"/>
    </source>
</evidence>
<evidence type="ECO:0000256" key="2">
    <source>
        <dbReference type="ARBA" id="ARBA00008668"/>
    </source>
</evidence>
<keyword evidence="6" id="KW-0442">Lipid degradation</keyword>
<reference evidence="10" key="1">
    <citation type="submission" date="2025-08" db="UniProtKB">
        <authorList>
            <consortium name="RefSeq"/>
        </authorList>
    </citation>
    <scope>IDENTIFICATION</scope>
    <source>
        <tissue evidence="10">Leaf</tissue>
    </source>
</reference>
<dbReference type="GO" id="GO:0005576">
    <property type="term" value="C:extracellular region"/>
    <property type="evidence" value="ECO:0007669"/>
    <property type="project" value="UniProtKB-SubCell"/>
</dbReference>
<sequence>MDSKIAMLFSSFLAISCLRKVVCGDPVVPCYFIFGDSLADNGNNNNLPTLAKADYEPYGIDLPGVGPSGRFTNGLTAFDFIAQSLGFMDPILPHATASGIELLRGVNYASASSGILPGTGSNLGTHISLDDQLQNHQNVIKTIVALVGEAKAKQQLNSCLYTVGMGSNDYINGYFVKGSSASRSNPEQYASLLIDHYYSQLKALHGFGARKIALFGLGSIGCTPFAIASSGSNTCVEKMNAAVKIFNEKLHPLVDHLNNAFTDAKFMLVNITGMSTSSTDAIMELRTACCPMAQTGTCVPNSMPCPDRSAYAFFDGFHPTEVVNQGVAGRAYRATSPTDTYPTDISHLVTY</sequence>
<dbReference type="PANTHER" id="PTHR45650:SF84">
    <property type="entry name" value="SGNH HYDROLASE-TYPE ESTERASE DOMAIN-CONTAINING PROTEIN"/>
    <property type="match status" value="1"/>
</dbReference>
<feature type="signal peptide" evidence="8">
    <location>
        <begin position="1"/>
        <end position="24"/>
    </location>
</feature>
<dbReference type="GeneID" id="115753013"/>
<keyword evidence="9" id="KW-1185">Reference proteome</keyword>
<dbReference type="PANTHER" id="PTHR45650">
    <property type="entry name" value="GDSL-LIKE LIPASE/ACYLHYDROLASE-RELATED"/>
    <property type="match status" value="1"/>
</dbReference>
<dbReference type="CDD" id="cd01837">
    <property type="entry name" value="SGNH_plant_lipase_like"/>
    <property type="match status" value="1"/>
</dbReference>
<evidence type="ECO:0000256" key="3">
    <source>
        <dbReference type="ARBA" id="ARBA00022525"/>
    </source>
</evidence>
<gene>
    <name evidence="10" type="primary">LOC115753013</name>
</gene>
<dbReference type="GO" id="GO:0016042">
    <property type="term" value="P:lipid catabolic process"/>
    <property type="evidence" value="ECO:0007669"/>
    <property type="project" value="UniProtKB-KW"/>
</dbReference>
<dbReference type="KEGG" id="rarg:115753013"/>
<evidence type="ECO:0000256" key="5">
    <source>
        <dbReference type="ARBA" id="ARBA00022801"/>
    </source>
</evidence>
<dbReference type="Proteomes" id="UP000827889">
    <property type="component" value="Chromosome 9"/>
</dbReference>
<dbReference type="InterPro" id="IPR035669">
    <property type="entry name" value="SGNH_plant_lipase-like"/>
</dbReference>
<keyword evidence="4 8" id="KW-0732">Signal</keyword>
<comment type="similarity">
    <text evidence="2">Belongs to the 'GDSL' lipolytic enzyme family.</text>
</comment>
<dbReference type="GO" id="GO:0016788">
    <property type="term" value="F:hydrolase activity, acting on ester bonds"/>
    <property type="evidence" value="ECO:0007669"/>
    <property type="project" value="InterPro"/>
</dbReference>
<dbReference type="Pfam" id="PF00657">
    <property type="entry name" value="Lipase_GDSL"/>
    <property type="match status" value="1"/>
</dbReference>
<organism evidence="9 10">
    <name type="scientific">Rhodamnia argentea</name>
    <dbReference type="NCBI Taxonomy" id="178133"/>
    <lineage>
        <taxon>Eukaryota</taxon>
        <taxon>Viridiplantae</taxon>
        <taxon>Streptophyta</taxon>
        <taxon>Embryophyta</taxon>
        <taxon>Tracheophyta</taxon>
        <taxon>Spermatophyta</taxon>
        <taxon>Magnoliopsida</taxon>
        <taxon>eudicotyledons</taxon>
        <taxon>Gunneridae</taxon>
        <taxon>Pentapetalae</taxon>
        <taxon>rosids</taxon>
        <taxon>malvids</taxon>
        <taxon>Myrtales</taxon>
        <taxon>Myrtaceae</taxon>
        <taxon>Myrtoideae</taxon>
        <taxon>Myrteae</taxon>
        <taxon>Australasian group</taxon>
        <taxon>Rhodamnia</taxon>
    </lineage>
</organism>
<dbReference type="AlphaFoldDB" id="A0A8B8QJW6"/>
<keyword evidence="3" id="KW-0964">Secreted</keyword>
<feature type="chain" id="PRO_5034859181" evidence="8">
    <location>
        <begin position="25"/>
        <end position="351"/>
    </location>
</feature>
<evidence type="ECO:0000313" key="9">
    <source>
        <dbReference type="Proteomes" id="UP000827889"/>
    </source>
</evidence>